<organism evidence="1 2">
    <name type="scientific">Magnetospirillum moscoviense</name>
    <dbReference type="NCBI Taxonomy" id="1437059"/>
    <lineage>
        <taxon>Bacteria</taxon>
        <taxon>Pseudomonadati</taxon>
        <taxon>Pseudomonadota</taxon>
        <taxon>Alphaproteobacteria</taxon>
        <taxon>Rhodospirillales</taxon>
        <taxon>Rhodospirillaceae</taxon>
        <taxon>Magnetospirillum</taxon>
    </lineage>
</organism>
<dbReference type="RefSeq" id="WP_068502878.1">
    <property type="nucleotide sequence ID" value="NZ_LWQU01000161.1"/>
</dbReference>
<dbReference type="EMBL" id="LWQU01000161">
    <property type="protein sequence ID" value="OAN48431.1"/>
    <property type="molecule type" value="Genomic_DNA"/>
</dbReference>
<evidence type="ECO:0000313" key="2">
    <source>
        <dbReference type="Proteomes" id="UP000078543"/>
    </source>
</evidence>
<protein>
    <recommendedName>
        <fullName evidence="3">Aldolase</fullName>
    </recommendedName>
</protein>
<dbReference type="Gene3D" id="1.10.790.20">
    <property type="entry name" value="Domain of unknown function DUF1476"/>
    <property type="match status" value="1"/>
</dbReference>
<keyword evidence="2" id="KW-1185">Reference proteome</keyword>
<comment type="caution">
    <text evidence="1">The sequence shown here is derived from an EMBL/GenBank/DDBJ whole genome shotgun (WGS) entry which is preliminary data.</text>
</comment>
<dbReference type="PIRSF" id="PIRSF031780">
    <property type="entry name" value="UCP031780"/>
    <property type="match status" value="1"/>
</dbReference>
<sequence length="108" mass="12126">MTIFDDREKAFEAKYRNDQETQFKINIRRDKLLGLWAAAKLGLDGDAAKAYALAVVDAEFSEPDHDASHKVVRDFAAAGITIAEKDVQIEMSRCREQARVEILEALKG</sequence>
<dbReference type="InterPro" id="IPR038293">
    <property type="entry name" value="ATPase_inh_sub_z_sf"/>
</dbReference>
<gene>
    <name evidence="1" type="ORF">A6A05_15240</name>
</gene>
<dbReference type="AlphaFoldDB" id="A0A178MI94"/>
<dbReference type="STRING" id="1437059.A6A05_15240"/>
<dbReference type="Pfam" id="PF07345">
    <property type="entry name" value="ATPaseInh_sub_z"/>
    <property type="match status" value="1"/>
</dbReference>
<evidence type="ECO:0008006" key="3">
    <source>
        <dbReference type="Google" id="ProtNLM"/>
    </source>
</evidence>
<accession>A0A178MI94</accession>
<reference evidence="1 2" key="1">
    <citation type="submission" date="2016-04" db="EMBL/GenBank/DDBJ databases">
        <title>Draft genome sequence of freshwater magnetotactic bacteria Magnetospirillum marisnigri SP-1 and Magnetospirillum moscoviense BB-1.</title>
        <authorList>
            <person name="Koziaeva V."/>
            <person name="Dziuba M.V."/>
            <person name="Ivanov T.M."/>
            <person name="Kuznetsov B."/>
            <person name="Grouzdev D.S."/>
        </authorList>
    </citation>
    <scope>NUCLEOTIDE SEQUENCE [LARGE SCALE GENOMIC DNA]</scope>
    <source>
        <strain evidence="1 2">BB-1</strain>
    </source>
</reference>
<dbReference type="OrthoDB" id="9810387at2"/>
<dbReference type="Proteomes" id="UP000078543">
    <property type="component" value="Unassembled WGS sequence"/>
</dbReference>
<dbReference type="InterPro" id="IPR009945">
    <property type="entry name" value="ATPase_inh_sub_z"/>
</dbReference>
<evidence type="ECO:0000313" key="1">
    <source>
        <dbReference type="EMBL" id="OAN48431.1"/>
    </source>
</evidence>
<proteinExistence type="predicted"/>
<name>A0A178MI94_9PROT</name>